<evidence type="ECO:0000256" key="2">
    <source>
        <dbReference type="ARBA" id="ARBA00022617"/>
    </source>
</evidence>
<dbReference type="Pfam" id="PF00067">
    <property type="entry name" value="p450"/>
    <property type="match status" value="2"/>
</dbReference>
<dbReference type="Gene3D" id="1.10.630.10">
    <property type="entry name" value="Cytochrome P450"/>
    <property type="match status" value="1"/>
</dbReference>
<comment type="caution">
    <text evidence="9">The sequence shown here is derived from an EMBL/GenBank/DDBJ whole genome shotgun (WGS) entry which is preliminary data.</text>
</comment>
<comment type="similarity">
    <text evidence="1 7">Belongs to the cytochrome P450 family.</text>
</comment>
<evidence type="ECO:0000256" key="5">
    <source>
        <dbReference type="ARBA" id="ARBA00023004"/>
    </source>
</evidence>
<organism evidence="9 10">
    <name type="scientific">Sinosporangium siamense</name>
    <dbReference type="NCBI Taxonomy" id="1367973"/>
    <lineage>
        <taxon>Bacteria</taxon>
        <taxon>Bacillati</taxon>
        <taxon>Actinomycetota</taxon>
        <taxon>Actinomycetes</taxon>
        <taxon>Streptosporangiales</taxon>
        <taxon>Streptosporangiaceae</taxon>
        <taxon>Sinosporangium</taxon>
    </lineage>
</organism>
<dbReference type="RefSeq" id="WP_204030145.1">
    <property type="nucleotide sequence ID" value="NZ_BOOW01000032.1"/>
</dbReference>
<proteinExistence type="inferred from homology"/>
<gene>
    <name evidence="9" type="ORF">Ssi02_53130</name>
</gene>
<evidence type="ECO:0000256" key="4">
    <source>
        <dbReference type="ARBA" id="ARBA00023002"/>
    </source>
</evidence>
<dbReference type="PANTHER" id="PTHR46696:SF1">
    <property type="entry name" value="CYTOCHROME P450 YJIB-RELATED"/>
    <property type="match status" value="1"/>
</dbReference>
<dbReference type="GO" id="GO:0005506">
    <property type="term" value="F:iron ion binding"/>
    <property type="evidence" value="ECO:0007669"/>
    <property type="project" value="InterPro"/>
</dbReference>
<name>A0A919RKW8_9ACTN</name>
<evidence type="ECO:0000256" key="8">
    <source>
        <dbReference type="SAM" id="MobiDB-lite"/>
    </source>
</evidence>
<dbReference type="InterPro" id="IPR002397">
    <property type="entry name" value="Cyt_P450_B"/>
</dbReference>
<evidence type="ECO:0000256" key="1">
    <source>
        <dbReference type="ARBA" id="ARBA00010617"/>
    </source>
</evidence>
<dbReference type="SUPFAM" id="SSF48264">
    <property type="entry name" value="Cytochrome P450"/>
    <property type="match status" value="1"/>
</dbReference>
<dbReference type="PANTHER" id="PTHR46696">
    <property type="entry name" value="P450, PUTATIVE (EUROFUNG)-RELATED"/>
    <property type="match status" value="1"/>
</dbReference>
<dbReference type="Proteomes" id="UP000606172">
    <property type="component" value="Unassembled WGS sequence"/>
</dbReference>
<keyword evidence="10" id="KW-1185">Reference proteome</keyword>
<dbReference type="GO" id="GO:0020037">
    <property type="term" value="F:heme binding"/>
    <property type="evidence" value="ECO:0007669"/>
    <property type="project" value="InterPro"/>
</dbReference>
<accession>A0A919RKW8</accession>
<dbReference type="InterPro" id="IPR001128">
    <property type="entry name" value="Cyt_P450"/>
</dbReference>
<reference evidence="9" key="1">
    <citation type="submission" date="2021-01" db="EMBL/GenBank/DDBJ databases">
        <title>Whole genome shotgun sequence of Sinosporangium siamense NBRC 109515.</title>
        <authorList>
            <person name="Komaki H."/>
            <person name="Tamura T."/>
        </authorList>
    </citation>
    <scope>NUCLEOTIDE SEQUENCE</scope>
    <source>
        <strain evidence="9">NBRC 109515</strain>
    </source>
</reference>
<dbReference type="GO" id="GO:0016705">
    <property type="term" value="F:oxidoreductase activity, acting on paired donors, with incorporation or reduction of molecular oxygen"/>
    <property type="evidence" value="ECO:0007669"/>
    <property type="project" value="InterPro"/>
</dbReference>
<dbReference type="CDD" id="cd11031">
    <property type="entry name" value="Cyp158A-like"/>
    <property type="match status" value="1"/>
</dbReference>
<dbReference type="GO" id="GO:0004497">
    <property type="term" value="F:monooxygenase activity"/>
    <property type="evidence" value="ECO:0007669"/>
    <property type="project" value="UniProtKB-KW"/>
</dbReference>
<protein>
    <submittedName>
        <fullName evidence="9">Cytochrome P450</fullName>
    </submittedName>
</protein>
<keyword evidence="5 7" id="KW-0408">Iron</keyword>
<dbReference type="FunFam" id="1.10.630.10:FF:000018">
    <property type="entry name" value="Cytochrome P450 monooxygenase"/>
    <property type="match status" value="1"/>
</dbReference>
<dbReference type="InterPro" id="IPR017972">
    <property type="entry name" value="Cyt_P450_CS"/>
</dbReference>
<keyword evidence="2 7" id="KW-0349">Heme</keyword>
<dbReference type="PRINTS" id="PR00359">
    <property type="entry name" value="BP450"/>
</dbReference>
<evidence type="ECO:0000256" key="6">
    <source>
        <dbReference type="ARBA" id="ARBA00023033"/>
    </source>
</evidence>
<evidence type="ECO:0000256" key="7">
    <source>
        <dbReference type="RuleBase" id="RU000461"/>
    </source>
</evidence>
<keyword evidence="4 7" id="KW-0560">Oxidoreductase</keyword>
<evidence type="ECO:0000313" key="10">
    <source>
        <dbReference type="Proteomes" id="UP000606172"/>
    </source>
</evidence>
<dbReference type="PROSITE" id="PS00086">
    <property type="entry name" value="CYTOCHROME_P450"/>
    <property type="match status" value="1"/>
</dbReference>
<evidence type="ECO:0000313" key="9">
    <source>
        <dbReference type="EMBL" id="GII95082.1"/>
    </source>
</evidence>
<sequence>MTRTFPFPAEDPVEPPAEFLDLASTQPVSLVVLPTGDTAWLVTGYAEVRAALSDRRLSRRLANAPEAPRLRPARPDSGTSLFSLDPPAHTRLRRLVAKAFTARHMELLRPRVESVTEGLLDGIEQAGPPADLVAGLTQPLPMVIICDLLGVPYKDRALFRSWTERILTLTAHSREQARQASIDLSAYLADLVARKRVAPADDLLSALIKVQERDDALSDAELITFGNTLLTAGHHTTAGQMAASLLTLLRHPSQARALREHPERIGVSVEELLRYAVPAVNGGLMRIATEDLDLGGVRIRAGEGVLPAIVAANRDSRVYESPGTLRLDRECPGSPHLTFGHGIHYCLGAPLARLELGVAVGAVLRRLPGLRLAVPESDLTWADGHTHRTLDALPVVWDRR</sequence>
<keyword evidence="6 7" id="KW-0503">Monooxygenase</keyword>
<evidence type="ECO:0000256" key="3">
    <source>
        <dbReference type="ARBA" id="ARBA00022723"/>
    </source>
</evidence>
<feature type="region of interest" description="Disordered" evidence="8">
    <location>
        <begin position="63"/>
        <end position="83"/>
    </location>
</feature>
<keyword evidence="3 7" id="KW-0479">Metal-binding</keyword>
<dbReference type="AlphaFoldDB" id="A0A919RKW8"/>
<dbReference type="InterPro" id="IPR036396">
    <property type="entry name" value="Cyt_P450_sf"/>
</dbReference>
<dbReference type="EMBL" id="BOOW01000032">
    <property type="protein sequence ID" value="GII95082.1"/>
    <property type="molecule type" value="Genomic_DNA"/>
</dbReference>